<dbReference type="PANTHER" id="PTHR30469:SF15">
    <property type="entry name" value="HLYD FAMILY OF SECRETION PROTEINS"/>
    <property type="match status" value="1"/>
</dbReference>
<feature type="domain" description="CzcB-like barrel-sandwich hybrid" evidence="2">
    <location>
        <begin position="63"/>
        <end position="189"/>
    </location>
</feature>
<dbReference type="Gene3D" id="2.40.420.20">
    <property type="match status" value="1"/>
</dbReference>
<evidence type="ECO:0000256" key="1">
    <source>
        <dbReference type="ARBA" id="ARBA00009477"/>
    </source>
</evidence>
<accession>A0AAE3SEX3</accession>
<dbReference type="Gene3D" id="2.40.30.170">
    <property type="match status" value="1"/>
</dbReference>
<dbReference type="PROSITE" id="PS51257">
    <property type="entry name" value="PROKAR_LIPOPROTEIN"/>
    <property type="match status" value="1"/>
</dbReference>
<organism evidence="3 4">
    <name type="scientific">Plebeiibacterium sediminum</name>
    <dbReference type="NCBI Taxonomy" id="2992112"/>
    <lineage>
        <taxon>Bacteria</taxon>
        <taxon>Pseudomonadati</taxon>
        <taxon>Bacteroidota</taxon>
        <taxon>Bacteroidia</taxon>
        <taxon>Marinilabiliales</taxon>
        <taxon>Marinilabiliaceae</taxon>
        <taxon>Plebeiibacterium</taxon>
    </lineage>
</organism>
<protein>
    <submittedName>
        <fullName evidence="3">Efflux RND transporter periplasmic adaptor subunit</fullName>
    </submittedName>
</protein>
<reference evidence="3" key="1">
    <citation type="submission" date="2022-10" db="EMBL/GenBank/DDBJ databases">
        <authorList>
            <person name="Yu W.X."/>
        </authorList>
    </citation>
    <scope>NUCLEOTIDE SEQUENCE</scope>
    <source>
        <strain evidence="3">AAT</strain>
    </source>
</reference>
<dbReference type="Proteomes" id="UP001209229">
    <property type="component" value="Unassembled WGS sequence"/>
</dbReference>
<evidence type="ECO:0000313" key="4">
    <source>
        <dbReference type="Proteomes" id="UP001209229"/>
    </source>
</evidence>
<evidence type="ECO:0000259" key="2">
    <source>
        <dbReference type="Pfam" id="PF25973"/>
    </source>
</evidence>
<keyword evidence="4" id="KW-1185">Reference proteome</keyword>
<name>A0AAE3SEX3_9BACT</name>
<dbReference type="SUPFAM" id="SSF111369">
    <property type="entry name" value="HlyD-like secretion proteins"/>
    <property type="match status" value="1"/>
</dbReference>
<dbReference type="GO" id="GO:0015562">
    <property type="term" value="F:efflux transmembrane transporter activity"/>
    <property type="evidence" value="ECO:0007669"/>
    <property type="project" value="TreeGrafter"/>
</dbReference>
<proteinExistence type="inferred from homology"/>
<dbReference type="InterPro" id="IPR006143">
    <property type="entry name" value="RND_pump_MFP"/>
</dbReference>
<dbReference type="Gene3D" id="1.10.287.470">
    <property type="entry name" value="Helix hairpin bin"/>
    <property type="match status" value="1"/>
</dbReference>
<dbReference type="NCBIfam" id="TIGR01730">
    <property type="entry name" value="RND_mfp"/>
    <property type="match status" value="1"/>
</dbReference>
<dbReference type="RefSeq" id="WP_301190508.1">
    <property type="nucleotide sequence ID" value="NZ_JAPDPJ010000021.1"/>
</dbReference>
<dbReference type="InterPro" id="IPR058647">
    <property type="entry name" value="BSH_CzcB-like"/>
</dbReference>
<comment type="similarity">
    <text evidence="1">Belongs to the membrane fusion protein (MFP) (TC 8.A.1) family.</text>
</comment>
<evidence type="ECO:0000313" key="3">
    <source>
        <dbReference type="EMBL" id="MCW3786943.1"/>
    </source>
</evidence>
<gene>
    <name evidence="3" type="ORF">OM075_10720</name>
</gene>
<dbReference type="PANTHER" id="PTHR30469">
    <property type="entry name" value="MULTIDRUG RESISTANCE PROTEIN MDTA"/>
    <property type="match status" value="1"/>
</dbReference>
<dbReference type="GO" id="GO:1990281">
    <property type="term" value="C:efflux pump complex"/>
    <property type="evidence" value="ECO:0007669"/>
    <property type="project" value="TreeGrafter"/>
</dbReference>
<sequence length="357" mass="39132">MKIQKIAIIFIAAGLLMQSCGNSSEEQTKADGAKITTQNVDLANISKTYQYSGTVSSLKKSTLSTRIMGQIDQVLVHEGDQVQKGQLLVSLRSNDIDAQKSQVEANIIAAEAAYKNAEADHKRISSLFESKSATQKELDDITTHYQMAKAQLTSAKKAKVQVEETLAYANIRAPYSGVITDRFADSGDMANPGMPLIAIESPDQFEVITRIPETEVNIVEQEDAVKVELKNSKEIIKGKITHISPSSRFSGAQFEARVLLQPTDEQKELIRSGMFANISLQKGEESKILVADNLIVNRGQLTGVWTVSQSGSALLRWVQLGKKYNGQTEILSGLSEGDQLIIKSEERLYDGLIVKAQ</sequence>
<comment type="caution">
    <text evidence="3">The sequence shown here is derived from an EMBL/GenBank/DDBJ whole genome shotgun (WGS) entry which is preliminary data.</text>
</comment>
<dbReference type="Gene3D" id="2.40.50.100">
    <property type="match status" value="1"/>
</dbReference>
<dbReference type="AlphaFoldDB" id="A0AAE3SEX3"/>
<dbReference type="EMBL" id="JAPDPJ010000021">
    <property type="protein sequence ID" value="MCW3786943.1"/>
    <property type="molecule type" value="Genomic_DNA"/>
</dbReference>
<dbReference type="Pfam" id="PF25973">
    <property type="entry name" value="BSH_CzcB"/>
    <property type="match status" value="1"/>
</dbReference>